<dbReference type="AlphaFoldDB" id="A0AAN9XXQ0"/>
<name>A0AAN9XXQ0_9HEMI</name>
<evidence type="ECO:0000256" key="1">
    <source>
        <dbReference type="SAM" id="MobiDB-lite"/>
    </source>
</evidence>
<sequence length="396" mass="44044">MNDTPSAMSEFSKFDMNEALKQDDGRNLLPTDDQLDRLVDTLCENIPTLQLESSPGSSAASENCESDNSNSDKATLYSFGQLSACSEMNLSDNGRIKDSMLPSQSPDQLKFITSKRSASNTNLNVAIIQCTRSLELLIERRKNLELLIRKQHNFSNSNYNVAYTPRLPDAPTRVDRLLFDINQERGRIVSLITELEKTIGSYSSKTAKEDVRKLLMTYGNAIMEVIKERQNEINSLHGCGVDSGVHRLVELVDQVHRMNRHVHTALWCLEVKEQFNMAMSRRRSGEASASPAMLERKPADGVVLQKSWHPSKLQMLGNRSPQSPRVPRASPIGAVGSKTAAGSARGTPQPQTNPFLVLSPPMRAKKSTAFQLIAQQQRAEIFQRFSSSLKKPSLGV</sequence>
<feature type="compositionally biased region" description="Low complexity" evidence="1">
    <location>
        <begin position="57"/>
        <end position="71"/>
    </location>
</feature>
<dbReference type="InterPro" id="IPR027963">
    <property type="entry name" value="MEIOC"/>
</dbReference>
<dbReference type="GO" id="GO:0051321">
    <property type="term" value="P:meiotic cell cycle"/>
    <property type="evidence" value="ECO:0007669"/>
    <property type="project" value="InterPro"/>
</dbReference>
<keyword evidence="3" id="KW-1185">Reference proteome</keyword>
<comment type="caution">
    <text evidence="2">The sequence shown here is derived from an EMBL/GenBank/DDBJ whole genome shotgun (WGS) entry which is preliminary data.</text>
</comment>
<evidence type="ECO:0000313" key="2">
    <source>
        <dbReference type="EMBL" id="KAK7573791.1"/>
    </source>
</evidence>
<reference evidence="2 3" key="1">
    <citation type="submission" date="2024-03" db="EMBL/GenBank/DDBJ databases">
        <title>Adaptation during the transition from Ophiocordyceps entomopathogen to insect associate is accompanied by gene loss and intensified selection.</title>
        <authorList>
            <person name="Ward C.M."/>
            <person name="Onetto C.A."/>
            <person name="Borneman A.R."/>
        </authorList>
    </citation>
    <scope>NUCLEOTIDE SEQUENCE [LARGE SCALE GENOMIC DNA]</scope>
    <source>
        <strain evidence="2">AWRI1</strain>
        <tissue evidence="2">Single Adult Female</tissue>
    </source>
</reference>
<evidence type="ECO:0000313" key="3">
    <source>
        <dbReference type="Proteomes" id="UP001367676"/>
    </source>
</evidence>
<dbReference type="Proteomes" id="UP001367676">
    <property type="component" value="Unassembled WGS sequence"/>
</dbReference>
<organism evidence="2 3">
    <name type="scientific">Parthenolecanium corni</name>
    <dbReference type="NCBI Taxonomy" id="536013"/>
    <lineage>
        <taxon>Eukaryota</taxon>
        <taxon>Metazoa</taxon>
        <taxon>Ecdysozoa</taxon>
        <taxon>Arthropoda</taxon>
        <taxon>Hexapoda</taxon>
        <taxon>Insecta</taxon>
        <taxon>Pterygota</taxon>
        <taxon>Neoptera</taxon>
        <taxon>Paraneoptera</taxon>
        <taxon>Hemiptera</taxon>
        <taxon>Sternorrhyncha</taxon>
        <taxon>Coccoidea</taxon>
        <taxon>Coccidae</taxon>
        <taxon>Parthenolecanium</taxon>
    </lineage>
</organism>
<gene>
    <name evidence="2" type="ORF">V9T40_010982</name>
</gene>
<feature type="region of interest" description="Disordered" evidence="1">
    <location>
        <begin position="310"/>
        <end position="359"/>
    </location>
</feature>
<proteinExistence type="predicted"/>
<protein>
    <submittedName>
        <fullName evidence="2">Uncharacterized protein</fullName>
    </submittedName>
</protein>
<dbReference type="Pfam" id="PF15189">
    <property type="entry name" value="MEIOC"/>
    <property type="match status" value="1"/>
</dbReference>
<accession>A0AAN9XXQ0</accession>
<feature type="region of interest" description="Disordered" evidence="1">
    <location>
        <begin position="50"/>
        <end position="71"/>
    </location>
</feature>
<dbReference type="EMBL" id="JBBCAQ010000037">
    <property type="protein sequence ID" value="KAK7573791.1"/>
    <property type="molecule type" value="Genomic_DNA"/>
</dbReference>